<sequence length="222" mass="23902">MLDSRDIGGLQGAPVHGPDNEKIGNVHQVFVDAVTGAPNWVTLKTGFLGRHEIFAPLANSTWDGEILRLDLDKETLLAAPRLNADEGLSPHNEEALNRHFGLSDVDTDGGTARPAEEYPERTELLEQAAARQRNEEGGERSAHDAGENTHDSENDGHARETDEQAHDRNFDEQARENEAAEPVRDSGGDVGRESAPVRADLGDVQANGGSSGPRHAKPNSAL</sequence>
<organism evidence="2 3">
    <name type="scientific">Mycetocola zhadangensis</name>
    <dbReference type="NCBI Taxonomy" id="1164595"/>
    <lineage>
        <taxon>Bacteria</taxon>
        <taxon>Bacillati</taxon>
        <taxon>Actinomycetota</taxon>
        <taxon>Actinomycetes</taxon>
        <taxon>Micrococcales</taxon>
        <taxon>Microbacteriaceae</taxon>
        <taxon>Mycetocola</taxon>
    </lineage>
</organism>
<evidence type="ECO:0008006" key="4">
    <source>
        <dbReference type="Google" id="ProtNLM"/>
    </source>
</evidence>
<dbReference type="GO" id="GO:0030077">
    <property type="term" value="C:plasma membrane light-harvesting complex"/>
    <property type="evidence" value="ECO:0007669"/>
    <property type="project" value="InterPro"/>
</dbReference>
<feature type="compositionally biased region" description="Basic and acidic residues" evidence="1">
    <location>
        <begin position="132"/>
        <end position="192"/>
    </location>
</feature>
<comment type="caution">
    <text evidence="2">The sequence shown here is derived from an EMBL/GenBank/DDBJ whole genome shotgun (WGS) entry which is preliminary data.</text>
</comment>
<feature type="compositionally biased region" description="Basic and acidic residues" evidence="1">
    <location>
        <begin position="114"/>
        <end position="124"/>
    </location>
</feature>
<reference evidence="2 3" key="1">
    <citation type="submission" date="2018-10" db="EMBL/GenBank/DDBJ databases">
        <authorList>
            <person name="Li J."/>
        </authorList>
    </citation>
    <scope>NUCLEOTIDE SEQUENCE [LARGE SCALE GENOMIC DNA]</scope>
    <source>
        <strain evidence="2 3">ZD1-4</strain>
    </source>
</reference>
<evidence type="ECO:0000313" key="2">
    <source>
        <dbReference type="EMBL" id="RLQ84138.1"/>
    </source>
</evidence>
<accession>A0A3L7J0W9</accession>
<dbReference type="GO" id="GO:0019684">
    <property type="term" value="P:photosynthesis, light reaction"/>
    <property type="evidence" value="ECO:0007669"/>
    <property type="project" value="InterPro"/>
</dbReference>
<dbReference type="EMBL" id="RCWJ01000002">
    <property type="protein sequence ID" value="RLQ84138.1"/>
    <property type="molecule type" value="Genomic_DNA"/>
</dbReference>
<dbReference type="SUPFAM" id="SSF50346">
    <property type="entry name" value="PRC-barrel domain"/>
    <property type="match status" value="1"/>
</dbReference>
<evidence type="ECO:0000256" key="1">
    <source>
        <dbReference type="SAM" id="MobiDB-lite"/>
    </source>
</evidence>
<feature type="region of interest" description="Disordered" evidence="1">
    <location>
        <begin position="98"/>
        <end position="222"/>
    </location>
</feature>
<dbReference type="RefSeq" id="WP_121659184.1">
    <property type="nucleotide sequence ID" value="NZ_BMEK01000002.1"/>
</dbReference>
<dbReference type="AlphaFoldDB" id="A0A3L7J0W9"/>
<evidence type="ECO:0000313" key="3">
    <source>
        <dbReference type="Proteomes" id="UP000282460"/>
    </source>
</evidence>
<dbReference type="InterPro" id="IPR011033">
    <property type="entry name" value="PRC_barrel-like_sf"/>
</dbReference>
<dbReference type="InterPro" id="IPR014747">
    <property type="entry name" value="Bac_photo_RC_H_C"/>
</dbReference>
<dbReference type="Gene3D" id="3.90.50.10">
    <property type="entry name" value="Photosynthetic Reaction Center, subunit H, domain 2"/>
    <property type="match status" value="1"/>
</dbReference>
<proteinExistence type="predicted"/>
<feature type="region of interest" description="Disordered" evidence="1">
    <location>
        <begin position="1"/>
        <end position="21"/>
    </location>
</feature>
<dbReference type="Proteomes" id="UP000282460">
    <property type="component" value="Unassembled WGS sequence"/>
</dbReference>
<keyword evidence="3" id="KW-1185">Reference proteome</keyword>
<gene>
    <name evidence="2" type="ORF">D9V28_07865</name>
</gene>
<protein>
    <recommendedName>
        <fullName evidence="4">PRC-barrel domain containing protein</fullName>
    </recommendedName>
</protein>
<dbReference type="OrthoDB" id="3712018at2"/>
<name>A0A3L7J0W9_9MICO</name>